<evidence type="ECO:0000313" key="5">
    <source>
        <dbReference type="EMBL" id="KAJ4149883.1"/>
    </source>
</evidence>
<dbReference type="Gene3D" id="3.50.50.60">
    <property type="entry name" value="FAD/NAD(P)-binding domain"/>
    <property type="match status" value="1"/>
</dbReference>
<dbReference type="GO" id="GO:0016491">
    <property type="term" value="F:oxidoreductase activity"/>
    <property type="evidence" value="ECO:0007669"/>
    <property type="project" value="UniProtKB-KW"/>
</dbReference>
<evidence type="ECO:0000256" key="2">
    <source>
        <dbReference type="ARBA" id="ARBA00022827"/>
    </source>
</evidence>
<comment type="caution">
    <text evidence="5">The sequence shown here is derived from an EMBL/GenBank/DDBJ whole genome shotgun (WGS) entry which is preliminary data.</text>
</comment>
<gene>
    <name evidence="5" type="ORF">LMH87_010660</name>
</gene>
<dbReference type="EMBL" id="JAJHUN010000009">
    <property type="protein sequence ID" value="KAJ4149883.1"/>
    <property type="molecule type" value="Genomic_DNA"/>
</dbReference>
<protein>
    <recommendedName>
        <fullName evidence="4">FAD-binding domain-containing protein</fullName>
    </recommendedName>
</protein>
<evidence type="ECO:0000256" key="1">
    <source>
        <dbReference type="ARBA" id="ARBA00022630"/>
    </source>
</evidence>
<dbReference type="PANTHER" id="PTHR46865:SF2">
    <property type="entry name" value="MONOOXYGENASE"/>
    <property type="match status" value="1"/>
</dbReference>
<dbReference type="InterPro" id="IPR036188">
    <property type="entry name" value="FAD/NAD-bd_sf"/>
</dbReference>
<accession>A0A9W8UHQ5</accession>
<dbReference type="Gene3D" id="3.30.9.10">
    <property type="entry name" value="D-Amino Acid Oxidase, subunit A, domain 2"/>
    <property type="match status" value="1"/>
</dbReference>
<dbReference type="PRINTS" id="PR00420">
    <property type="entry name" value="RNGMNOXGNASE"/>
</dbReference>
<dbReference type="InterPro" id="IPR002938">
    <property type="entry name" value="FAD-bd"/>
</dbReference>
<feature type="domain" description="FAD-binding" evidence="4">
    <location>
        <begin position="2"/>
        <end position="370"/>
    </location>
</feature>
<keyword evidence="1" id="KW-0285">Flavoprotein</keyword>
<organism evidence="5 6">
    <name type="scientific">Akanthomyces muscarius</name>
    <name type="common">Entomopathogenic fungus</name>
    <name type="synonym">Lecanicillium muscarium</name>
    <dbReference type="NCBI Taxonomy" id="2231603"/>
    <lineage>
        <taxon>Eukaryota</taxon>
        <taxon>Fungi</taxon>
        <taxon>Dikarya</taxon>
        <taxon>Ascomycota</taxon>
        <taxon>Pezizomycotina</taxon>
        <taxon>Sordariomycetes</taxon>
        <taxon>Hypocreomycetidae</taxon>
        <taxon>Hypocreales</taxon>
        <taxon>Cordycipitaceae</taxon>
        <taxon>Akanthomyces</taxon>
    </lineage>
</organism>
<dbReference type="GeneID" id="80897819"/>
<dbReference type="AlphaFoldDB" id="A0A9W8UHQ5"/>
<dbReference type="PANTHER" id="PTHR46865">
    <property type="entry name" value="OXIDOREDUCTASE-RELATED"/>
    <property type="match status" value="1"/>
</dbReference>
<evidence type="ECO:0000256" key="3">
    <source>
        <dbReference type="ARBA" id="ARBA00023002"/>
    </source>
</evidence>
<proteinExistence type="predicted"/>
<evidence type="ECO:0000313" key="6">
    <source>
        <dbReference type="Proteomes" id="UP001144673"/>
    </source>
</evidence>
<dbReference type="InterPro" id="IPR051704">
    <property type="entry name" value="FAD_aromatic-hydroxylase"/>
</dbReference>
<dbReference type="KEGG" id="amus:LMH87_010660"/>
<keyword evidence="6" id="KW-1185">Reference proteome</keyword>
<dbReference type="RefSeq" id="XP_056051597.1">
    <property type="nucleotide sequence ID" value="XM_056199672.1"/>
</dbReference>
<keyword evidence="2" id="KW-0274">FAD</keyword>
<dbReference type="GO" id="GO:0071949">
    <property type="term" value="F:FAD binding"/>
    <property type="evidence" value="ECO:0007669"/>
    <property type="project" value="InterPro"/>
</dbReference>
<name>A0A9W8UHQ5_AKAMU</name>
<dbReference type="SUPFAM" id="SSF51905">
    <property type="entry name" value="FAD/NAD(P)-binding domain"/>
    <property type="match status" value="1"/>
</dbReference>
<dbReference type="Proteomes" id="UP001144673">
    <property type="component" value="Chromosome 4"/>
</dbReference>
<evidence type="ECO:0000259" key="4">
    <source>
        <dbReference type="Pfam" id="PF01494"/>
    </source>
</evidence>
<keyword evidence="3" id="KW-0560">Oxidoreductase</keyword>
<sequence>MMDILIVGCGIAGSSLASFLLVNATDAQRKTMKITILERASELRPYGQNIDVRGYGVEMLRKLDLEAAVRASTTGEEGVQLVDAYHRVWASIAADKTGKIQTPTSDIEILRGRLAQLCWKRSMQLSDECQASGGHGISYVFGDSLSAIEHIGDKAQVTFTKSGQKQAYDIVVGADGSQSQTRALAWGAAQEATAVHSLNVYGAFFSIPREEHDTKWRKWFHATGGRAIMLRPDDCGKRSTIFMTVMNDTDARLPVAGKKHNNMSEKKALMEEYFTGAGWETERILREMADAEDFYFDALVQIKMERWSTGRVVLLGDAGYCASPMSGMGTTLAFTGAHSLARAILRRQDSLEQVFAEYEAEMRPIATKAQKLAPGMPRMMHPQALWELVLLHGLLFILKNSGIFTILGMLTVGTGTPYFSESLRHRSVFGSY</sequence>
<dbReference type="Pfam" id="PF01494">
    <property type="entry name" value="FAD_binding_3"/>
    <property type="match status" value="1"/>
</dbReference>
<reference evidence="5" key="1">
    <citation type="journal article" date="2023" name="Access Microbiol">
        <title>De-novo genome assembly for Akanthomyces muscarius, a biocontrol agent of insect agricultural pests.</title>
        <authorList>
            <person name="Erdos Z."/>
            <person name="Studholme D.J."/>
            <person name="Raymond B."/>
            <person name="Sharma M."/>
        </authorList>
    </citation>
    <scope>NUCLEOTIDE SEQUENCE</scope>
    <source>
        <strain evidence="5">Ve6</strain>
    </source>
</reference>